<dbReference type="GO" id="GO:0003677">
    <property type="term" value="F:DNA binding"/>
    <property type="evidence" value="ECO:0007669"/>
    <property type="project" value="UniProtKB-KW"/>
</dbReference>
<dbReference type="GO" id="GO:0016887">
    <property type="term" value="F:ATP hydrolysis activity"/>
    <property type="evidence" value="ECO:0007669"/>
    <property type="project" value="RHEA"/>
</dbReference>
<dbReference type="Pfam" id="PF14214">
    <property type="entry name" value="Helitron_like_N"/>
    <property type="match status" value="1"/>
</dbReference>
<dbReference type="Pfam" id="PF05970">
    <property type="entry name" value="PIF1"/>
    <property type="match status" value="1"/>
</dbReference>
<dbReference type="InterPro" id="IPR031657">
    <property type="entry name" value="REPA_OB_2"/>
</dbReference>
<evidence type="ECO:0000313" key="8">
    <source>
        <dbReference type="Proteomes" id="UP000188268"/>
    </source>
</evidence>
<comment type="caution">
    <text evidence="7">The sequence shown here is derived from an EMBL/GenBank/DDBJ whole genome shotgun (WGS) entry which is preliminary data.</text>
</comment>
<dbReference type="PANTHER" id="PTHR10492">
    <property type="match status" value="1"/>
</dbReference>
<dbReference type="OrthoDB" id="1706095at2759"/>
<reference evidence="7 8" key="1">
    <citation type="submission" date="2013-09" db="EMBL/GenBank/DDBJ databases">
        <title>Corchorus capsularis genome sequencing.</title>
        <authorList>
            <person name="Alam M."/>
            <person name="Haque M.S."/>
            <person name="Islam M.S."/>
            <person name="Emdad E.M."/>
            <person name="Islam M.M."/>
            <person name="Ahmed B."/>
            <person name="Halim A."/>
            <person name="Hossen Q.M.M."/>
            <person name="Hossain M.Z."/>
            <person name="Ahmed R."/>
            <person name="Khan M.M."/>
            <person name="Islam R."/>
            <person name="Rashid M.M."/>
            <person name="Khan S.A."/>
            <person name="Rahman M.S."/>
            <person name="Alam M."/>
        </authorList>
    </citation>
    <scope>NUCLEOTIDE SEQUENCE [LARGE SCALE GENOMIC DNA]</scope>
    <source>
        <strain evidence="8">cv. CVL-1</strain>
        <tissue evidence="7">Whole seedling</tissue>
    </source>
</reference>
<comment type="cofactor">
    <cofactor evidence="2">
        <name>Mg(2+)</name>
        <dbReference type="ChEBI" id="CHEBI:18420"/>
    </cofactor>
</comment>
<dbReference type="GO" id="GO:0006310">
    <property type="term" value="P:DNA recombination"/>
    <property type="evidence" value="ECO:0007669"/>
    <property type="project" value="UniProtKB-KW"/>
</dbReference>
<keyword evidence="1" id="KW-0238">DNA-binding</keyword>
<dbReference type="SUPFAM" id="SSF52540">
    <property type="entry name" value="P-loop containing nucleoside triphosphate hydrolases"/>
    <property type="match status" value="1"/>
</dbReference>
<dbReference type="CDD" id="cd04481">
    <property type="entry name" value="RPA1_DBD_B_like"/>
    <property type="match status" value="1"/>
</dbReference>
<keyword evidence="2" id="KW-0067">ATP-binding</keyword>
<dbReference type="Proteomes" id="UP000188268">
    <property type="component" value="Unassembled WGS sequence"/>
</dbReference>
<dbReference type="PANTHER" id="PTHR10492:SF90">
    <property type="entry name" value="ATP-DEPENDENT DNA HELICASE"/>
    <property type="match status" value="1"/>
</dbReference>
<feature type="compositionally biased region" description="Low complexity" evidence="3">
    <location>
        <begin position="1564"/>
        <end position="1577"/>
    </location>
</feature>
<dbReference type="OMA" id="MPINDDE"/>
<evidence type="ECO:0000256" key="2">
    <source>
        <dbReference type="RuleBase" id="RU363044"/>
    </source>
</evidence>
<feature type="domain" description="Replication protein A OB" evidence="6">
    <location>
        <begin position="1269"/>
        <end position="1363"/>
    </location>
</feature>
<protein>
    <recommendedName>
        <fullName evidence="2">ATP-dependent DNA helicase</fullName>
        <ecNumber evidence="2">5.6.2.3</ecNumber>
    </recommendedName>
</protein>
<keyword evidence="2" id="KW-0227">DNA damage</keyword>
<feature type="region of interest" description="Disordered" evidence="3">
    <location>
        <begin position="1564"/>
        <end position="1624"/>
    </location>
</feature>
<feature type="domain" description="Helitron helicase-like" evidence="5">
    <location>
        <begin position="406"/>
        <end position="589"/>
    </location>
</feature>
<organism evidence="7 8">
    <name type="scientific">Corchorus capsularis</name>
    <name type="common">Jute</name>
    <dbReference type="NCBI Taxonomy" id="210143"/>
    <lineage>
        <taxon>Eukaryota</taxon>
        <taxon>Viridiplantae</taxon>
        <taxon>Streptophyta</taxon>
        <taxon>Embryophyta</taxon>
        <taxon>Tracheophyta</taxon>
        <taxon>Spermatophyta</taxon>
        <taxon>Magnoliopsida</taxon>
        <taxon>eudicotyledons</taxon>
        <taxon>Gunneridae</taxon>
        <taxon>Pentapetalae</taxon>
        <taxon>rosids</taxon>
        <taxon>malvids</taxon>
        <taxon>Malvales</taxon>
        <taxon>Malvaceae</taxon>
        <taxon>Grewioideae</taxon>
        <taxon>Apeibeae</taxon>
        <taxon>Corchorus</taxon>
    </lineage>
</organism>
<dbReference type="GO" id="GO:0000723">
    <property type="term" value="P:telomere maintenance"/>
    <property type="evidence" value="ECO:0007669"/>
    <property type="project" value="InterPro"/>
</dbReference>
<dbReference type="Gene3D" id="3.40.50.300">
    <property type="entry name" value="P-loop containing nucleotide triphosphate hydrolases"/>
    <property type="match status" value="1"/>
</dbReference>
<dbReference type="InterPro" id="IPR010285">
    <property type="entry name" value="DNA_helicase_pif1-like_DEAD"/>
</dbReference>
<keyword evidence="8" id="KW-1185">Reference proteome</keyword>
<accession>A0A1R3FUR8</accession>
<keyword evidence="2" id="KW-0233">DNA recombination</keyword>
<evidence type="ECO:0000259" key="4">
    <source>
        <dbReference type="Pfam" id="PF05970"/>
    </source>
</evidence>
<keyword evidence="2" id="KW-0234">DNA repair</keyword>
<comment type="catalytic activity">
    <reaction evidence="2">
        <text>ATP + H2O = ADP + phosphate + H(+)</text>
        <dbReference type="Rhea" id="RHEA:13065"/>
        <dbReference type="ChEBI" id="CHEBI:15377"/>
        <dbReference type="ChEBI" id="CHEBI:15378"/>
        <dbReference type="ChEBI" id="CHEBI:30616"/>
        <dbReference type="ChEBI" id="CHEBI:43474"/>
        <dbReference type="ChEBI" id="CHEBI:456216"/>
        <dbReference type="EC" id="5.6.2.3"/>
    </reaction>
</comment>
<dbReference type="SUPFAM" id="SSF50249">
    <property type="entry name" value="Nucleic acid-binding proteins"/>
    <property type="match status" value="2"/>
</dbReference>
<dbReference type="InterPro" id="IPR025476">
    <property type="entry name" value="Helitron_helicase-like"/>
</dbReference>
<dbReference type="GO" id="GO:0005524">
    <property type="term" value="F:ATP binding"/>
    <property type="evidence" value="ECO:0007669"/>
    <property type="project" value="UniProtKB-KW"/>
</dbReference>
<feature type="domain" description="DNA helicase Pif1-like DEAD-box helicase" evidence="4">
    <location>
        <begin position="933"/>
        <end position="1120"/>
    </location>
</feature>
<dbReference type="Gramene" id="OMO49584">
    <property type="protein sequence ID" value="OMO49584"/>
    <property type="gene ID" value="CCACVL1_30913"/>
</dbReference>
<keyword evidence="2" id="KW-0378">Hydrolase</keyword>
<evidence type="ECO:0000259" key="6">
    <source>
        <dbReference type="Pfam" id="PF16900"/>
    </source>
</evidence>
<dbReference type="Gene3D" id="2.40.50.140">
    <property type="entry name" value="Nucleic acid-binding proteins"/>
    <property type="match status" value="2"/>
</dbReference>
<evidence type="ECO:0000313" key="7">
    <source>
        <dbReference type="EMBL" id="OMO49584.1"/>
    </source>
</evidence>
<dbReference type="GO" id="GO:0006281">
    <property type="term" value="P:DNA repair"/>
    <property type="evidence" value="ECO:0007669"/>
    <property type="project" value="UniProtKB-KW"/>
</dbReference>
<feature type="compositionally biased region" description="Basic residues" evidence="3">
    <location>
        <begin position="1612"/>
        <end position="1624"/>
    </location>
</feature>
<dbReference type="STRING" id="210143.A0A1R3FUR8"/>
<name>A0A1R3FUR8_COCAP</name>
<dbReference type="EC" id="5.6.2.3" evidence="2"/>
<dbReference type="Pfam" id="PF16900">
    <property type="entry name" value="REPA_OB_2"/>
    <property type="match status" value="1"/>
</dbReference>
<dbReference type="GO" id="GO:0043139">
    <property type="term" value="F:5'-3' DNA helicase activity"/>
    <property type="evidence" value="ECO:0007669"/>
    <property type="project" value="UniProtKB-EC"/>
</dbReference>
<gene>
    <name evidence="7" type="ORF">CCACVL1_30913</name>
</gene>
<keyword evidence="2 7" id="KW-0347">Helicase</keyword>
<evidence type="ECO:0000256" key="3">
    <source>
        <dbReference type="SAM" id="MobiDB-lite"/>
    </source>
</evidence>
<dbReference type="InterPro" id="IPR012340">
    <property type="entry name" value="NA-bd_OB-fold"/>
</dbReference>
<evidence type="ECO:0000259" key="5">
    <source>
        <dbReference type="Pfam" id="PF14214"/>
    </source>
</evidence>
<dbReference type="EMBL" id="AWWV01016444">
    <property type="protein sequence ID" value="OMO49584.1"/>
    <property type="molecule type" value="Genomic_DNA"/>
</dbReference>
<proteinExistence type="inferred from homology"/>
<evidence type="ECO:0000256" key="1">
    <source>
        <dbReference type="ARBA" id="ARBA00023125"/>
    </source>
</evidence>
<comment type="similarity">
    <text evidence="2">Belongs to the helicase family.</text>
</comment>
<sequence length="1656" mass="187869">MVDGCVKAARTGAKRRLFVDTSSCSPSDYVDNLNHAAILTTPSDMPDKAASIHRMNRYLHFKAKERDVIGLRLCLSPHPTCSVNTIHEICSQIHPQLEDQSVPRPNQTVRRKYFEASTFGGPTYKCPHCSAYMWYGERNQISKKTSKPKFMLCCWQGTVKLPPMRPTPPLLNDLLTQSGQRGRLFRENIRVYNCLFQFTSLGAKVDNDVNKRPGPYVFLLNGLTYHRIGSLLPVDGSSPKFAQLYVYDSDKEIDQRIQALTGGDGIGNIEHELAQELLCMLNEINEIARAFRMAKDRLCQASPASFRLRFMSARNLSDRNYTPPTCTEIAILISGDSTDGDQSRDIIIEHKNGDLKKHSSLHPLYMAFQYPLLFPNGEDGFELGIKYVDSPSKKAVKRESVTMRKYYAYQLQQRHVDCNTLLRGGRLLQQYMCDAFSSIDFCRLLYTKDHQKEIHSDFYDNVRDAMARGDSDGSFIGKRIIHPASYTGGSRYMFQNYQDAIAICRYYGYPSLFITFTCNPKWDEIQQALSLIPGQKAEDRPDIVSQVFRLKVRDLIKDLTEGQHFGESIAVTYTIEFQKRVLPHVHILLWLHPDSKLKSASDINELISAELPDPHVDRVGYDVVSSFMIHGPCGNAAPNAPCMVDGMCSKYFPKFFQRETIMDDGGYVTYRRRDTEISCKKNGIHLDNRFVVPHNLDLIIKYNAHINVKICNPTSAIKYLFKYVNKGSDRTRVCLEEKTDVQDQAPASSAKVMDEIKKYLDCRYIGPHGACWRIFEFDIHYRDPAVQRLLIHLPGRHHVHFDDNQALRRDRDDKVWRPRQQGRSVGRMISVHPTSGQLYYLRLLLNVVRGATCFEDIRTVNGVLYPTFQRACEVLGLLGDDKEWNEAMLQASEWATSGQLRLLFVIILLFCHVSNPTELFEKNWKIMADDIVYKYRRMMRSPRSEGLIVLAVASSGITSLLMPGGRTAHSRFKIPIDINDCSTCSINKGTQLAKQIQRTSLIVWDEAPMIHKHCLEALEKTLSGVLFDVTRERVGKPFGGKTIVLGGDFRQVLPVIPQGSKTDVLAATICNSKLWSQFELFTLRRNMRLTRQGLDPSVKSSLEEFAAWLLDIGDGQIGEPDIDSDQEGLMIMEPKEPRRLSISQLRKGRVMDYVILRVVRRWDTIFPSTKTFTTIDFLFVDDEGNAIHGYMDSKPDKEFLSVLQEGHLYKIHTFQVKGPKGSYNAIPGKNTLMIYYSAEVTEIKEDLDRFPTYYFLFANIDQIIARKKTDELMTDVIGILDSITKVGSVKPRNQPGEVQKRSLFMRLISGDKIKITVLSQFLDQDYLLAQRPKPIVIIAGMTVKTFGENMYLSTTSASKIYVNLDVPETAEVRARFKDDNGSVLLLDHDGDQQSATNIYGEIVSTKIMHLLSLDPAAIGDEYEKWLETETFLFNVRQRGIMFELRIKLALQIRDDTGKMQLFVFGTLAQDLAEIKLGKLPFMIDTSEIPFPDDGYKIIGKSFNFVIGLGKQALRKGELSFKVFKYTLVEGSGSSIKGVGNTSMVGEYSLGALETTIEDLALQTPQKGPTTTTTNQNPAASPDESTASPMPINDDEPCSVSEKEISSTEKTPARKTKRSPAKKLKSRSYLTAYQGSWISDQVHHVRVSADWKAYLWR</sequence>
<keyword evidence="2" id="KW-0547">Nucleotide-binding</keyword>
<dbReference type="InterPro" id="IPR027417">
    <property type="entry name" value="P-loop_NTPase"/>
</dbReference>